<dbReference type="Gene3D" id="3.40.50.300">
    <property type="entry name" value="P-loop containing nucleotide triphosphate hydrolases"/>
    <property type="match status" value="1"/>
</dbReference>
<organism evidence="3 4">
    <name type="scientific">Amaricoccus macauensis</name>
    <dbReference type="NCBI Taxonomy" id="57001"/>
    <lineage>
        <taxon>Bacteria</taxon>
        <taxon>Pseudomonadati</taxon>
        <taxon>Pseudomonadota</taxon>
        <taxon>Alphaproteobacteria</taxon>
        <taxon>Rhodobacterales</taxon>
        <taxon>Paracoccaceae</taxon>
        <taxon>Amaricoccus</taxon>
    </lineage>
</organism>
<dbReference type="GO" id="GO:0005525">
    <property type="term" value="F:GTP binding"/>
    <property type="evidence" value="ECO:0007669"/>
    <property type="project" value="InterPro"/>
</dbReference>
<name>A0A840SNK8_9RHOB</name>
<dbReference type="InterPro" id="IPR003593">
    <property type="entry name" value="AAA+_ATPase"/>
</dbReference>
<dbReference type="Pfam" id="PF03308">
    <property type="entry name" value="MeaB"/>
    <property type="match status" value="1"/>
</dbReference>
<dbReference type="GO" id="GO:0016301">
    <property type="term" value="F:kinase activity"/>
    <property type="evidence" value="ECO:0007669"/>
    <property type="project" value="UniProtKB-KW"/>
</dbReference>
<accession>A0A840SNK8</accession>
<dbReference type="PANTHER" id="PTHR23408">
    <property type="entry name" value="METHYLMALONYL-COA MUTASE"/>
    <property type="match status" value="1"/>
</dbReference>
<dbReference type="EMBL" id="JACHFM010000001">
    <property type="protein sequence ID" value="MBB5221456.1"/>
    <property type="molecule type" value="Genomic_DNA"/>
</dbReference>
<evidence type="ECO:0000256" key="1">
    <source>
        <dbReference type="ARBA" id="ARBA00009625"/>
    </source>
</evidence>
<comment type="similarity">
    <text evidence="1">Belongs to the SIMIBI class G3E GTPase family. ArgK/MeaB subfamily.</text>
</comment>
<evidence type="ECO:0000259" key="2">
    <source>
        <dbReference type="SMART" id="SM00382"/>
    </source>
</evidence>
<comment type="caution">
    <text evidence="3">The sequence shown here is derived from an EMBL/GenBank/DDBJ whole genome shotgun (WGS) entry which is preliminary data.</text>
</comment>
<dbReference type="Proteomes" id="UP000549457">
    <property type="component" value="Unassembled WGS sequence"/>
</dbReference>
<keyword evidence="3" id="KW-0418">Kinase</keyword>
<dbReference type="AlphaFoldDB" id="A0A840SNK8"/>
<dbReference type="GO" id="GO:0005737">
    <property type="term" value="C:cytoplasm"/>
    <property type="evidence" value="ECO:0007669"/>
    <property type="project" value="TreeGrafter"/>
</dbReference>
<reference evidence="3 4" key="1">
    <citation type="submission" date="2020-08" db="EMBL/GenBank/DDBJ databases">
        <title>Genomic Encyclopedia of Type Strains, Phase IV (KMG-IV): sequencing the most valuable type-strain genomes for metagenomic binning, comparative biology and taxonomic classification.</title>
        <authorList>
            <person name="Goeker M."/>
        </authorList>
    </citation>
    <scope>NUCLEOTIDE SEQUENCE [LARGE SCALE GENOMIC DNA]</scope>
    <source>
        <strain evidence="3 4">DSM 101730</strain>
    </source>
</reference>
<sequence>MRPLAADLPALAAGGKAALARALTALETEPESPVLGSLLAAAWAAPKGVALGLTGPPGVGKSTLTSALIAALRARAETVAVIAVDPSSRRSGGALLGDRTRIVVDPEDAGVFVRSMAARQRLGGLADQVFPAMVLMRALFDWVIIETVGVGQSETEIADCADVVVFCAQPGSGDALQFMKAGVMEVPDVVLVTKGDLGPPAQRAAAEVRRAMGYGPDGGAAPVAIVSAQAGTGLAEALDLIATHERAAAGRGARRQEQGRDWMRSRLTESFGREGALALAPRIARVSDPFAAFSELHGRVRTALHGCLKNV</sequence>
<gene>
    <name evidence="3" type="ORF">HNP73_001377</name>
</gene>
<dbReference type="InterPro" id="IPR005129">
    <property type="entry name" value="GTPase_ArgK"/>
</dbReference>
<dbReference type="SMART" id="SM00382">
    <property type="entry name" value="AAA"/>
    <property type="match status" value="1"/>
</dbReference>
<protein>
    <submittedName>
        <fullName evidence="3">LAO/AO transport system kinase</fullName>
        <ecNumber evidence="3">2.7.-.-</ecNumber>
    </submittedName>
</protein>
<dbReference type="InterPro" id="IPR027417">
    <property type="entry name" value="P-loop_NTPase"/>
</dbReference>
<dbReference type="EC" id="2.7.-.-" evidence="3"/>
<dbReference type="PANTHER" id="PTHR23408:SF3">
    <property type="entry name" value="METHYLMALONIC ACIDURIA TYPE A PROTEIN, MITOCHONDRIAL"/>
    <property type="match status" value="1"/>
</dbReference>
<dbReference type="RefSeq" id="WP_184147820.1">
    <property type="nucleotide sequence ID" value="NZ_JACHFM010000001.1"/>
</dbReference>
<keyword evidence="4" id="KW-1185">Reference proteome</keyword>
<proteinExistence type="inferred from homology"/>
<evidence type="ECO:0000313" key="4">
    <source>
        <dbReference type="Proteomes" id="UP000549457"/>
    </source>
</evidence>
<dbReference type="SUPFAM" id="SSF52540">
    <property type="entry name" value="P-loop containing nucleoside triphosphate hydrolases"/>
    <property type="match status" value="1"/>
</dbReference>
<dbReference type="GO" id="GO:0003924">
    <property type="term" value="F:GTPase activity"/>
    <property type="evidence" value="ECO:0007669"/>
    <property type="project" value="InterPro"/>
</dbReference>
<keyword evidence="3" id="KW-0808">Transferase</keyword>
<evidence type="ECO:0000313" key="3">
    <source>
        <dbReference type="EMBL" id="MBB5221456.1"/>
    </source>
</evidence>
<feature type="domain" description="AAA+ ATPase" evidence="2">
    <location>
        <begin position="47"/>
        <end position="216"/>
    </location>
</feature>